<dbReference type="Pfam" id="PF14214">
    <property type="entry name" value="Helitron_like_N"/>
    <property type="match status" value="1"/>
</dbReference>
<feature type="domain" description="Helitron helicase-like" evidence="1">
    <location>
        <begin position="47"/>
        <end position="94"/>
    </location>
</feature>
<accession>A0A9N9E7B7</accession>
<evidence type="ECO:0000259" key="1">
    <source>
        <dbReference type="Pfam" id="PF14214"/>
    </source>
</evidence>
<keyword evidence="3" id="KW-1185">Reference proteome</keyword>
<dbReference type="InterPro" id="IPR025476">
    <property type="entry name" value="Helitron_helicase-like"/>
</dbReference>
<evidence type="ECO:0000313" key="2">
    <source>
        <dbReference type="EMBL" id="CAG8668017.1"/>
    </source>
</evidence>
<dbReference type="InterPro" id="IPR027417">
    <property type="entry name" value="P-loop_NTPase"/>
</dbReference>
<protein>
    <submittedName>
        <fullName evidence="2">15339_t:CDS:1</fullName>
    </submittedName>
</protein>
<dbReference type="InterPro" id="IPR051055">
    <property type="entry name" value="PIF1_helicase"/>
</dbReference>
<comment type="caution">
    <text evidence="2">The sequence shown here is derived from an EMBL/GenBank/DDBJ whole genome shotgun (WGS) entry which is preliminary data.</text>
</comment>
<dbReference type="EMBL" id="CAJVQA010008185">
    <property type="protein sequence ID" value="CAG8668017.1"/>
    <property type="molecule type" value="Genomic_DNA"/>
</dbReference>
<dbReference type="SUPFAM" id="SSF52540">
    <property type="entry name" value="P-loop containing nucleoside triphosphate hydrolases"/>
    <property type="match status" value="1"/>
</dbReference>
<proteinExistence type="predicted"/>
<dbReference type="OrthoDB" id="432234at2759"/>
<evidence type="ECO:0000313" key="3">
    <source>
        <dbReference type="Proteomes" id="UP000789759"/>
    </source>
</evidence>
<reference evidence="2" key="1">
    <citation type="submission" date="2021-06" db="EMBL/GenBank/DDBJ databases">
        <authorList>
            <person name="Kallberg Y."/>
            <person name="Tangrot J."/>
            <person name="Rosling A."/>
        </authorList>
    </citation>
    <scope>NUCLEOTIDE SEQUENCE</scope>
    <source>
        <strain evidence="2">FL966</strain>
    </source>
</reference>
<name>A0A9N9E7B7_9GLOM</name>
<sequence length="705" mass="81198">MIAQGDKYIADRIMRYSEGLRESQQFWMARCHELSDIIKQIGSRQLYNKNVIDNPHIAAWFFNKHFETFFNDVLKQQWDLEDWWYQYEWQHRGSDDENLMTEVVQYIDASVTTINPDINAPIPDHHPCQKSYEELNDDLQDYIELINKVQRHTHCSPSYCLRANRRQQSCRFGYPKEIIDHTILHNDGHGRPEVVMTRNDPLINPHNRLQLQGWMANIDIKPILSIHAALQYISKYASKAEPQSASFSEILSQILQTNNPKNPVLSSVQKLLLHIIAECDILAQKTCHILLVLYNHYHEKINEDLVDLFGLPVNKQTETTDDEDDGELIKEDKQNESRFDWMLLAEMGPNSIIEDSCNLGSHNMDLNHRWVDDARQCYSYTDLVNIDTFIHQASSNTQIEGNEISDTDSIDPNTLNENQMKVFKRIKSHHNSVLAEQRNKLFGDRSIVLVGDFGQLPPVLDLPMYTNVMRDQISNNGHTAYRQFKKAYKLDIIQWQAENSEEQKSFRNEKLNRPEHEQFSYTTYILPKWSDVNIVNIDKLRSLNIPVAKLLAIHTGSTDAKSADADTAHANIWTNAGLVNSSLGTIQDILFEDYGPSSLPVAVFVAFDSYKGPTITNIEGINVVPIMPIRLHKSQGLTLPKAFIDIGKKEFIAGLSFVAVSQVCALNDLLFRPFNFDRLCQIKACKRVQERICEEELLVFLIPKN</sequence>
<dbReference type="AlphaFoldDB" id="A0A9N9E7B7"/>
<dbReference type="PANTHER" id="PTHR47642">
    <property type="entry name" value="ATP-DEPENDENT DNA HELICASE"/>
    <property type="match status" value="1"/>
</dbReference>
<organism evidence="2 3">
    <name type="scientific">Cetraspora pellucida</name>
    <dbReference type="NCBI Taxonomy" id="1433469"/>
    <lineage>
        <taxon>Eukaryota</taxon>
        <taxon>Fungi</taxon>
        <taxon>Fungi incertae sedis</taxon>
        <taxon>Mucoromycota</taxon>
        <taxon>Glomeromycotina</taxon>
        <taxon>Glomeromycetes</taxon>
        <taxon>Diversisporales</taxon>
        <taxon>Gigasporaceae</taxon>
        <taxon>Cetraspora</taxon>
    </lineage>
</organism>
<dbReference type="Proteomes" id="UP000789759">
    <property type="component" value="Unassembled WGS sequence"/>
</dbReference>
<gene>
    <name evidence="2" type="ORF">CPELLU_LOCUS10128</name>
</gene>